<evidence type="ECO:0000256" key="1">
    <source>
        <dbReference type="SAM" id="MobiDB-lite"/>
    </source>
</evidence>
<proteinExistence type="predicted"/>
<dbReference type="AlphaFoldDB" id="A0A7Y9G7Y6"/>
<feature type="region of interest" description="Disordered" evidence="1">
    <location>
        <begin position="1"/>
        <end position="25"/>
    </location>
</feature>
<reference evidence="2 3" key="1">
    <citation type="submission" date="2020-07" db="EMBL/GenBank/DDBJ databases">
        <title>Sequencing the genomes of 1000 actinobacteria strains.</title>
        <authorList>
            <person name="Klenk H.-P."/>
        </authorList>
    </citation>
    <scope>NUCLEOTIDE SEQUENCE [LARGE SCALE GENOMIC DNA]</scope>
    <source>
        <strain evidence="2 3">DSM 43461</strain>
    </source>
</reference>
<accession>A0A7Y9G7Y6</accession>
<comment type="caution">
    <text evidence="2">The sequence shown here is derived from an EMBL/GenBank/DDBJ whole genome shotgun (WGS) entry which is preliminary data.</text>
</comment>
<feature type="compositionally biased region" description="Basic residues" evidence="1">
    <location>
        <begin position="1"/>
        <end position="19"/>
    </location>
</feature>
<protein>
    <submittedName>
        <fullName evidence="2">Uncharacterized protein</fullName>
    </submittedName>
</protein>
<name>A0A7Y9G7Y6_9ACTN</name>
<dbReference type="EMBL" id="JACCBT010000001">
    <property type="protein sequence ID" value="NYE11564.1"/>
    <property type="molecule type" value="Genomic_DNA"/>
</dbReference>
<evidence type="ECO:0000313" key="2">
    <source>
        <dbReference type="EMBL" id="NYE11564.1"/>
    </source>
</evidence>
<gene>
    <name evidence="2" type="ORF">BJ999_001860</name>
</gene>
<sequence length="291" mass="31221">MAHGRRTRRTAAPTRRPHAAKSSPGPLAKLLGAAGVIAIAVGTAQATGASNTLVGWVRDRTSGAPVEVMSVSYAVRDSGGYVFADPVRFTSADLARLSSLPWGEPEYHRWARTRGGVDPERAVIKVVLAGTRANSVRITDLRLTDLTCSAPLSGAIIAAPSQGPQAVARLGFDLDGSVRNARVEDRGRLGARYFDDKTVELKRKEQQSFQIAAVTKRKYCEFKLSVAVLDGKSQSSVTVDDGGEPFRVSGMRAGHPGPPFRHYERLYVGASNTPNGHYAEKNPRTWTGPGT</sequence>
<keyword evidence="3" id="KW-1185">Reference proteome</keyword>
<organism evidence="2 3">
    <name type="scientific">Actinomadura citrea</name>
    <dbReference type="NCBI Taxonomy" id="46158"/>
    <lineage>
        <taxon>Bacteria</taxon>
        <taxon>Bacillati</taxon>
        <taxon>Actinomycetota</taxon>
        <taxon>Actinomycetes</taxon>
        <taxon>Streptosporangiales</taxon>
        <taxon>Thermomonosporaceae</taxon>
        <taxon>Actinomadura</taxon>
    </lineage>
</organism>
<dbReference type="RefSeq" id="WP_179832925.1">
    <property type="nucleotide sequence ID" value="NZ_BMRD01000012.1"/>
</dbReference>
<evidence type="ECO:0000313" key="3">
    <source>
        <dbReference type="Proteomes" id="UP000591272"/>
    </source>
</evidence>
<dbReference type="Proteomes" id="UP000591272">
    <property type="component" value="Unassembled WGS sequence"/>
</dbReference>